<protein>
    <recommendedName>
        <fullName evidence="3">C2 NT-type domain-containing protein</fullName>
    </recommendedName>
</protein>
<evidence type="ECO:0000313" key="2">
    <source>
        <dbReference type="Proteomes" id="UP000475862"/>
    </source>
</evidence>
<dbReference type="Gene3D" id="2.60.40.150">
    <property type="entry name" value="C2 domain"/>
    <property type="match status" value="1"/>
</dbReference>
<sequence length="402" mass="47249">MNKLQSDDLNAIVNIQYGIGFELIEGQIEIEITVFNETKKSKTMPACRNRINFYEEFMWKIDKATLKYGRSTNAIVKVECFRTTEKICFGNIYKRQRIGHVIIKLKEFQIIGRNWDQSISIRGYKLLGTSRYIELVIVLIIQEENLEFENFTDFKKGSKFNNKEINTTKQSLVLNKHELYNKYNNDIIQENSSIYKTQREKNDRINQINEQEKSQFSNILEKQESRFHAILNKCEELLNSLNIDNKHEQFCKKGMHNINELNTVKKKVEQSIKESKDSLKSSGYNEHKLSELLATCLKHTDEWLKVMQKIKKDIEVNKLYKCSSNSFCNSSIQSENDFERPTIIVKEIKKKLNELIEYITNMNNKVKNNKSKRSREISTLKNASCMLSKVCDIIAKKIDDDR</sequence>
<dbReference type="Proteomes" id="UP000475862">
    <property type="component" value="Unassembled WGS sequence"/>
</dbReference>
<comment type="caution">
    <text evidence="1">The sequence shown here is derived from an EMBL/GenBank/DDBJ whole genome shotgun (WGS) entry which is preliminary data.</text>
</comment>
<name>A0A6G0U3T6_APHGL</name>
<dbReference type="OrthoDB" id="332250at2759"/>
<evidence type="ECO:0008006" key="3">
    <source>
        <dbReference type="Google" id="ProtNLM"/>
    </source>
</evidence>
<proteinExistence type="predicted"/>
<keyword evidence="2" id="KW-1185">Reference proteome</keyword>
<dbReference type="InterPro" id="IPR035892">
    <property type="entry name" value="C2_domain_sf"/>
</dbReference>
<organism evidence="1 2">
    <name type="scientific">Aphis glycines</name>
    <name type="common">Soybean aphid</name>
    <dbReference type="NCBI Taxonomy" id="307491"/>
    <lineage>
        <taxon>Eukaryota</taxon>
        <taxon>Metazoa</taxon>
        <taxon>Ecdysozoa</taxon>
        <taxon>Arthropoda</taxon>
        <taxon>Hexapoda</taxon>
        <taxon>Insecta</taxon>
        <taxon>Pterygota</taxon>
        <taxon>Neoptera</taxon>
        <taxon>Paraneoptera</taxon>
        <taxon>Hemiptera</taxon>
        <taxon>Sternorrhyncha</taxon>
        <taxon>Aphidomorpha</taxon>
        <taxon>Aphidoidea</taxon>
        <taxon>Aphididae</taxon>
        <taxon>Aphidini</taxon>
        <taxon>Aphis</taxon>
        <taxon>Aphis</taxon>
    </lineage>
</organism>
<dbReference type="AlphaFoldDB" id="A0A6G0U3T6"/>
<gene>
    <name evidence="1" type="ORF">AGLY_002240</name>
</gene>
<dbReference type="EMBL" id="VYZN01000008">
    <property type="protein sequence ID" value="KAE9543440.1"/>
    <property type="molecule type" value="Genomic_DNA"/>
</dbReference>
<evidence type="ECO:0000313" key="1">
    <source>
        <dbReference type="EMBL" id="KAE9543440.1"/>
    </source>
</evidence>
<accession>A0A6G0U3T6</accession>
<reference evidence="1 2" key="1">
    <citation type="submission" date="2019-08" db="EMBL/GenBank/DDBJ databases">
        <title>The genome of the soybean aphid Biotype 1, its phylome, world population structure and adaptation to the North American continent.</title>
        <authorList>
            <person name="Giordano R."/>
            <person name="Donthu R.K."/>
            <person name="Hernandez A.G."/>
            <person name="Wright C.L."/>
            <person name="Zimin A.V."/>
        </authorList>
    </citation>
    <scope>NUCLEOTIDE SEQUENCE [LARGE SCALE GENOMIC DNA]</scope>
    <source>
        <tissue evidence="1">Whole aphids</tissue>
    </source>
</reference>